<dbReference type="Proteomes" id="UP000278036">
    <property type="component" value="Unassembled WGS sequence"/>
</dbReference>
<dbReference type="InterPro" id="IPR000515">
    <property type="entry name" value="MetI-like"/>
</dbReference>
<dbReference type="CDD" id="cd06261">
    <property type="entry name" value="TM_PBP2"/>
    <property type="match status" value="1"/>
</dbReference>
<evidence type="ECO:0000256" key="3">
    <source>
        <dbReference type="ARBA" id="ARBA00022475"/>
    </source>
</evidence>
<feature type="transmembrane region" description="Helical" evidence="8">
    <location>
        <begin position="189"/>
        <end position="211"/>
    </location>
</feature>
<keyword evidence="12" id="KW-1185">Reference proteome</keyword>
<dbReference type="Gene3D" id="1.10.3720.10">
    <property type="entry name" value="MetI-like"/>
    <property type="match status" value="1"/>
</dbReference>
<keyword evidence="4" id="KW-0997">Cell inner membrane</keyword>
<dbReference type="RefSeq" id="WP_120638696.1">
    <property type="nucleotide sequence ID" value="NZ_RAQU01000069.1"/>
</dbReference>
<keyword evidence="6 8" id="KW-1133">Transmembrane helix</keyword>
<feature type="transmembrane region" description="Helical" evidence="8">
    <location>
        <begin position="67"/>
        <end position="88"/>
    </location>
</feature>
<dbReference type="Proteomes" id="UP000274097">
    <property type="component" value="Unassembled WGS sequence"/>
</dbReference>
<evidence type="ECO:0000313" key="13">
    <source>
        <dbReference type="Proteomes" id="UP000278036"/>
    </source>
</evidence>
<keyword evidence="5 8" id="KW-0812">Transmembrane</keyword>
<keyword evidence="7 8" id="KW-0472">Membrane</keyword>
<dbReference type="EMBL" id="RFLX01000011">
    <property type="protein sequence ID" value="RMI20468.1"/>
    <property type="molecule type" value="Genomic_DNA"/>
</dbReference>
<dbReference type="GO" id="GO:0005886">
    <property type="term" value="C:plasma membrane"/>
    <property type="evidence" value="ECO:0007669"/>
    <property type="project" value="UniProtKB-SubCell"/>
</dbReference>
<evidence type="ECO:0000313" key="10">
    <source>
        <dbReference type="EMBL" id="RKK03791.1"/>
    </source>
</evidence>
<sequence length="263" mass="27783">MKMFGKLAGGLYLVLLYLFVAGPLLFVIATSFNPATSFPARFEGLTLSWYAAILQRPEFLSAAGTSALVAALASTVAVLVAFLAAYALSRRSGGAGGRGAMATLLASPLLVPQVVISLAILQLASAWGVGTGFWGLVAAHAVYVMPFALRLILTGLARFDFAVEEASRSLGGGWLATWREVTLPLLRPSLVAGFTFCFILSFVNLPLSLFLTGPDTATLPIVMFAYIESRIDPMIAAVASLIVLAAGTATILLDRFLHVRLVD</sequence>
<feature type="domain" description="ABC transmembrane type-1" evidence="9">
    <location>
        <begin position="63"/>
        <end position="253"/>
    </location>
</feature>
<feature type="transmembrane region" description="Helical" evidence="8">
    <location>
        <begin position="231"/>
        <end position="253"/>
    </location>
</feature>
<gene>
    <name evidence="10" type="ORF">D6Z83_12825</name>
    <name evidence="11" type="ORF">EBE87_15075</name>
</gene>
<proteinExistence type="inferred from homology"/>
<protein>
    <submittedName>
        <fullName evidence="10 11">ABC transporter permease</fullName>
    </submittedName>
</protein>
<feature type="transmembrane region" description="Helical" evidence="8">
    <location>
        <begin position="100"/>
        <end position="121"/>
    </location>
</feature>
<dbReference type="PANTHER" id="PTHR43357:SF4">
    <property type="entry name" value="INNER MEMBRANE ABC TRANSPORTER PERMEASE PROTEIN YDCV"/>
    <property type="match status" value="1"/>
</dbReference>
<keyword evidence="2 8" id="KW-0813">Transport</keyword>
<organism evidence="10 13">
    <name type="scientific">Teichococcus wenyumeiae</name>
    <dbReference type="NCBI Taxonomy" id="2478470"/>
    <lineage>
        <taxon>Bacteria</taxon>
        <taxon>Pseudomonadati</taxon>
        <taxon>Pseudomonadota</taxon>
        <taxon>Alphaproteobacteria</taxon>
        <taxon>Acetobacterales</taxon>
        <taxon>Roseomonadaceae</taxon>
        <taxon>Roseomonas</taxon>
    </lineage>
</organism>
<dbReference type="GO" id="GO:0055085">
    <property type="term" value="P:transmembrane transport"/>
    <property type="evidence" value="ECO:0007669"/>
    <property type="project" value="InterPro"/>
</dbReference>
<evidence type="ECO:0000313" key="12">
    <source>
        <dbReference type="Proteomes" id="UP000274097"/>
    </source>
</evidence>
<dbReference type="SUPFAM" id="SSF161098">
    <property type="entry name" value="MetI-like"/>
    <property type="match status" value="1"/>
</dbReference>
<keyword evidence="3" id="KW-1003">Cell membrane</keyword>
<evidence type="ECO:0000256" key="5">
    <source>
        <dbReference type="ARBA" id="ARBA00022692"/>
    </source>
</evidence>
<dbReference type="AlphaFoldDB" id="A0A3A9JEI7"/>
<evidence type="ECO:0000313" key="11">
    <source>
        <dbReference type="EMBL" id="RMI20468.1"/>
    </source>
</evidence>
<evidence type="ECO:0000256" key="1">
    <source>
        <dbReference type="ARBA" id="ARBA00004429"/>
    </source>
</evidence>
<evidence type="ECO:0000256" key="6">
    <source>
        <dbReference type="ARBA" id="ARBA00022989"/>
    </source>
</evidence>
<dbReference type="EMBL" id="RAQU01000069">
    <property type="protein sequence ID" value="RKK03791.1"/>
    <property type="molecule type" value="Genomic_DNA"/>
</dbReference>
<dbReference type="PROSITE" id="PS50928">
    <property type="entry name" value="ABC_TM1"/>
    <property type="match status" value="1"/>
</dbReference>
<dbReference type="InParanoid" id="A0A3A9JEI7"/>
<dbReference type="OrthoDB" id="7268769at2"/>
<comment type="similarity">
    <text evidence="8">Belongs to the binding-protein-dependent transport system permease family.</text>
</comment>
<evidence type="ECO:0000256" key="2">
    <source>
        <dbReference type="ARBA" id="ARBA00022448"/>
    </source>
</evidence>
<dbReference type="PANTHER" id="PTHR43357">
    <property type="entry name" value="INNER MEMBRANE ABC TRANSPORTER PERMEASE PROTEIN YDCV"/>
    <property type="match status" value="1"/>
</dbReference>
<evidence type="ECO:0000256" key="4">
    <source>
        <dbReference type="ARBA" id="ARBA00022519"/>
    </source>
</evidence>
<evidence type="ECO:0000256" key="8">
    <source>
        <dbReference type="RuleBase" id="RU363032"/>
    </source>
</evidence>
<accession>A0A3A9JEI7</accession>
<evidence type="ECO:0000259" key="9">
    <source>
        <dbReference type="PROSITE" id="PS50928"/>
    </source>
</evidence>
<reference evidence="10 13" key="1">
    <citation type="submission" date="2018-09" db="EMBL/GenBank/DDBJ databases">
        <title>Roseomonas sp. nov., isolated from feces of Tibetan antelopes in the Qinghai-Tibet plateau, China.</title>
        <authorList>
            <person name="Tian Z."/>
        </authorList>
    </citation>
    <scope>NUCLEOTIDE SEQUENCE [LARGE SCALE GENOMIC DNA]</scope>
    <source>
        <strain evidence="11 12">Z23</strain>
        <strain evidence="10 13">Z24</strain>
    </source>
</reference>
<comment type="subcellular location">
    <subcellularLocation>
        <location evidence="1">Cell inner membrane</location>
        <topology evidence="1">Multi-pass membrane protein</topology>
    </subcellularLocation>
    <subcellularLocation>
        <location evidence="8">Cell membrane</location>
        <topology evidence="8">Multi-pass membrane protein</topology>
    </subcellularLocation>
</comment>
<feature type="transmembrane region" description="Helical" evidence="8">
    <location>
        <begin position="12"/>
        <end position="32"/>
    </location>
</feature>
<dbReference type="Pfam" id="PF00528">
    <property type="entry name" value="BPD_transp_1"/>
    <property type="match status" value="1"/>
</dbReference>
<comment type="caution">
    <text evidence="10">The sequence shown here is derived from an EMBL/GenBank/DDBJ whole genome shotgun (WGS) entry which is preliminary data.</text>
</comment>
<evidence type="ECO:0000256" key="7">
    <source>
        <dbReference type="ARBA" id="ARBA00023136"/>
    </source>
</evidence>
<name>A0A3A9JEI7_9PROT</name>
<feature type="transmembrane region" description="Helical" evidence="8">
    <location>
        <begin position="133"/>
        <end position="153"/>
    </location>
</feature>
<dbReference type="InterPro" id="IPR035906">
    <property type="entry name" value="MetI-like_sf"/>
</dbReference>